<feature type="region of interest" description="Disordered" evidence="2">
    <location>
        <begin position="785"/>
        <end position="826"/>
    </location>
</feature>
<evidence type="ECO:0000256" key="1">
    <source>
        <dbReference type="ARBA" id="ARBA00022679"/>
    </source>
</evidence>
<dbReference type="Proteomes" id="UP000054007">
    <property type="component" value="Unassembled WGS sequence"/>
</dbReference>
<feature type="region of interest" description="Disordered" evidence="2">
    <location>
        <begin position="1"/>
        <end position="22"/>
    </location>
</feature>
<evidence type="ECO:0000256" key="2">
    <source>
        <dbReference type="SAM" id="MobiDB-lite"/>
    </source>
</evidence>
<feature type="compositionally biased region" description="Basic and acidic residues" evidence="2">
    <location>
        <begin position="786"/>
        <end position="796"/>
    </location>
</feature>
<evidence type="ECO:0000313" key="6">
    <source>
        <dbReference type="Proteomes" id="UP000054007"/>
    </source>
</evidence>
<dbReference type="Pfam" id="PF03033">
    <property type="entry name" value="Glyco_transf_28"/>
    <property type="match status" value="1"/>
</dbReference>
<name>A0A0D7BM53_9AGAR</name>
<sequence length="898" mass="98696">MAPKQRQDDPDSDSSTEDIRIRPVGAARNAFQEFRKTGEGLDSIATVTRDGRIVVSLDLKRKLPDLPKEHAKPVDEFAVDDSTWKEVPGLNIVIMIVGSRGDVQPYVALGRRLQKDGHRIRIASHETFRGFVTEQGLEFYDIGGNPQDLMSYMVKNPGLMPGFDSLTNGDIGRKRKMLKEMIDGCWDACHMPCQKTHQSFFADAIISNPPAFAHIHCAEALGIPLQLSFTMPWCSTTAFPHPLVNVKTSNAEEGLTNYLTYALAELLTWQGVGDIINTFRKKKLGLKSLSFRSGPGLAETLKVPWTYCMSPALVPKPQDWMNNIDVVGFYFLDLASNYSPPDDLAAFLAAGSAPVYIGFGSVVIEDPKKMTDTIFEATRQAGVRALVSAGWGGLGGVDIPSHVFILGNVPHDWLFGGGRVSAVIHHGGAGTTSAGLAHGLPTLVVPFFGDQGFWGSMIHKAGAGPEPIKPKKLSVENLADAIRFLESDQARFAAGKMGEQIRAENGVERGVESFYRHLPLKNMRCDLQKQRLAAWWSTEHCLKLSTFAAQVLSDAKEIDMNTLELHRPKEYDSRKPVTDPITGGGAAIFWTVSHYYASIAEIFYAPVKGITHTTTAIPKGVWKIVTSVQEGFHNMPKMYGSEVREPGKVKDFKSGVIEGGKGVVMGYYDGITGLVREPYEGAKKEGFMGAIKGAGRSWVNVTMKPAAGIVGAIVHPMNGLWKSTIPGKLGPTEVKQRAVRMAEGMKEVKGSERRERDAVVKTFKELKKTTQERREKMVMLATQVMQEREEAKERAQGELTPTSTGSSLNGKQQESLPPYSRGNSSFDEKMATLGKEKGSLNSDEKMDSEAAFLRDLELAMYRSKDSVHEDDEEQMQRDLELAKKLSLMEASGSGSSWT</sequence>
<dbReference type="OrthoDB" id="5835829at2759"/>
<evidence type="ECO:0000259" key="4">
    <source>
        <dbReference type="Pfam" id="PF06722"/>
    </source>
</evidence>
<feature type="domain" description="Glycosyltransferase family 28 N-terminal" evidence="3">
    <location>
        <begin position="92"/>
        <end position="239"/>
    </location>
</feature>
<keyword evidence="1 5" id="KW-0808">Transferase</keyword>
<dbReference type="FunFam" id="3.40.50.2000:FF:000009">
    <property type="entry name" value="Sterol 3-beta-glucosyltransferase UGT80A2"/>
    <property type="match status" value="1"/>
</dbReference>
<dbReference type="InterPro" id="IPR050426">
    <property type="entry name" value="Glycosyltransferase_28"/>
</dbReference>
<dbReference type="STRING" id="1314674.A0A0D7BM53"/>
<proteinExistence type="predicted"/>
<dbReference type="Pfam" id="PF06722">
    <property type="entry name" value="EryCIII-like_C"/>
    <property type="match status" value="1"/>
</dbReference>
<accession>A0A0D7BM53</accession>
<dbReference type="Gene3D" id="3.40.50.2000">
    <property type="entry name" value="Glycogen Phosphorylase B"/>
    <property type="match status" value="2"/>
</dbReference>
<feature type="compositionally biased region" description="Polar residues" evidence="2">
    <location>
        <begin position="799"/>
        <end position="825"/>
    </location>
</feature>
<dbReference type="EMBL" id="KN880456">
    <property type="protein sequence ID" value="KIY71275.1"/>
    <property type="molecule type" value="Genomic_DNA"/>
</dbReference>
<dbReference type="FunFam" id="3.40.50.2000:FF:000268">
    <property type="entry name" value="Glycosyltransferase family 1 protein"/>
    <property type="match status" value="1"/>
</dbReference>
<dbReference type="GO" id="GO:0016906">
    <property type="term" value="F:sterol 3-beta-glucosyltransferase activity"/>
    <property type="evidence" value="ECO:0007669"/>
    <property type="project" value="UniProtKB-ARBA"/>
</dbReference>
<evidence type="ECO:0000313" key="5">
    <source>
        <dbReference type="EMBL" id="KIY71275.1"/>
    </source>
</evidence>
<evidence type="ECO:0000259" key="3">
    <source>
        <dbReference type="Pfam" id="PF03033"/>
    </source>
</evidence>
<dbReference type="CDD" id="cd03784">
    <property type="entry name" value="GT1_Gtf-like"/>
    <property type="match status" value="1"/>
</dbReference>
<feature type="domain" description="Erythromycin biosynthesis protein CIII-like C-terminal" evidence="4">
    <location>
        <begin position="398"/>
        <end position="502"/>
    </location>
</feature>
<organism evidence="5 6">
    <name type="scientific">Cylindrobasidium torrendii FP15055 ss-10</name>
    <dbReference type="NCBI Taxonomy" id="1314674"/>
    <lineage>
        <taxon>Eukaryota</taxon>
        <taxon>Fungi</taxon>
        <taxon>Dikarya</taxon>
        <taxon>Basidiomycota</taxon>
        <taxon>Agaricomycotina</taxon>
        <taxon>Agaricomycetes</taxon>
        <taxon>Agaricomycetidae</taxon>
        <taxon>Agaricales</taxon>
        <taxon>Marasmiineae</taxon>
        <taxon>Physalacriaceae</taxon>
        <taxon>Cylindrobasidium</taxon>
    </lineage>
</organism>
<reference evidence="5 6" key="1">
    <citation type="journal article" date="2015" name="Fungal Genet. Biol.">
        <title>Evolution of novel wood decay mechanisms in Agaricales revealed by the genome sequences of Fistulina hepatica and Cylindrobasidium torrendii.</title>
        <authorList>
            <person name="Floudas D."/>
            <person name="Held B.W."/>
            <person name="Riley R."/>
            <person name="Nagy L.G."/>
            <person name="Koehler G."/>
            <person name="Ransdell A.S."/>
            <person name="Younus H."/>
            <person name="Chow J."/>
            <person name="Chiniquy J."/>
            <person name="Lipzen A."/>
            <person name="Tritt A."/>
            <person name="Sun H."/>
            <person name="Haridas S."/>
            <person name="LaButti K."/>
            <person name="Ohm R.A."/>
            <person name="Kues U."/>
            <person name="Blanchette R.A."/>
            <person name="Grigoriev I.V."/>
            <person name="Minto R.E."/>
            <person name="Hibbett D.S."/>
        </authorList>
    </citation>
    <scope>NUCLEOTIDE SEQUENCE [LARGE SCALE GENOMIC DNA]</scope>
    <source>
        <strain evidence="5 6">FP15055 ss-10</strain>
    </source>
</reference>
<dbReference type="InterPro" id="IPR002213">
    <property type="entry name" value="UDP_glucos_trans"/>
</dbReference>
<dbReference type="SUPFAM" id="SSF53756">
    <property type="entry name" value="UDP-Glycosyltransferase/glycogen phosphorylase"/>
    <property type="match status" value="1"/>
</dbReference>
<dbReference type="InterPro" id="IPR004276">
    <property type="entry name" value="GlycoTrans_28_N"/>
</dbReference>
<dbReference type="GO" id="GO:0005975">
    <property type="term" value="P:carbohydrate metabolic process"/>
    <property type="evidence" value="ECO:0007669"/>
    <property type="project" value="InterPro"/>
</dbReference>
<dbReference type="AlphaFoldDB" id="A0A0D7BM53"/>
<protein>
    <submittedName>
        <fullName evidence="5">Glycosyltransferase family 1 protein</fullName>
    </submittedName>
</protein>
<dbReference type="PANTHER" id="PTHR48050:SF13">
    <property type="entry name" value="STEROL 3-BETA-GLUCOSYLTRANSFERASE UGT80A2"/>
    <property type="match status" value="1"/>
</dbReference>
<keyword evidence="6" id="KW-1185">Reference proteome</keyword>
<gene>
    <name evidence="5" type="ORF">CYLTODRAFT_487342</name>
</gene>
<dbReference type="PANTHER" id="PTHR48050">
    <property type="entry name" value="STEROL 3-BETA-GLUCOSYLTRANSFERASE"/>
    <property type="match status" value="1"/>
</dbReference>
<dbReference type="InterPro" id="IPR010610">
    <property type="entry name" value="EryCIII-like_C"/>
</dbReference>